<dbReference type="RefSeq" id="WP_346247779.1">
    <property type="nucleotide sequence ID" value="NZ_JBDIZK010000010.1"/>
</dbReference>
<proteinExistence type="predicted"/>
<keyword evidence="2" id="KW-1185">Reference proteome</keyword>
<dbReference type="Proteomes" id="UP001427805">
    <property type="component" value="Unassembled WGS sequence"/>
</dbReference>
<comment type="caution">
    <text evidence="1">The sequence shown here is derived from an EMBL/GenBank/DDBJ whole genome shotgun (WGS) entry which is preliminary data.</text>
</comment>
<reference evidence="1 2" key="1">
    <citation type="submission" date="2024-05" db="EMBL/GenBank/DDBJ databases">
        <title>Sphingomonas sp. HF-S3 16S ribosomal RNA gene Genome sequencing and assembly.</title>
        <authorList>
            <person name="Lee H."/>
        </authorList>
    </citation>
    <scope>NUCLEOTIDE SEQUENCE [LARGE SCALE GENOMIC DNA]</scope>
    <source>
        <strain evidence="1 2">HF-S3</strain>
    </source>
</reference>
<organism evidence="1 2">
    <name type="scientific">Sphingomonas rustica</name>
    <dbReference type="NCBI Taxonomy" id="3103142"/>
    <lineage>
        <taxon>Bacteria</taxon>
        <taxon>Pseudomonadati</taxon>
        <taxon>Pseudomonadota</taxon>
        <taxon>Alphaproteobacteria</taxon>
        <taxon>Sphingomonadales</taxon>
        <taxon>Sphingomonadaceae</taxon>
        <taxon>Sphingomonas</taxon>
    </lineage>
</organism>
<sequence length="187" mass="19663">MLKLLAAALLLSTPSMGPEWRDLKPVAIKGGENRIADIAGDSKAGTIRIDHRENGNAWGYNIYTVSVDGSVATVGDKDRFTDSPHTGEDVITSVRFARGMHQGKPTTFALVATRAIGDAVPDPAPTSIAIYALVRNDGGIGTPYAFARVTEVKAKRLYCHADKALEAEVGLPLPEGYGGGTGPDGCI</sequence>
<accession>A0ABV0BB15</accession>
<name>A0ABV0BB15_9SPHN</name>
<protein>
    <submittedName>
        <fullName evidence="1">Uncharacterized protein</fullName>
    </submittedName>
</protein>
<evidence type="ECO:0000313" key="2">
    <source>
        <dbReference type="Proteomes" id="UP001427805"/>
    </source>
</evidence>
<gene>
    <name evidence="1" type="ORF">TPR58_16305</name>
</gene>
<dbReference type="EMBL" id="JBDIZK010000010">
    <property type="protein sequence ID" value="MEN3748739.1"/>
    <property type="molecule type" value="Genomic_DNA"/>
</dbReference>
<evidence type="ECO:0000313" key="1">
    <source>
        <dbReference type="EMBL" id="MEN3748739.1"/>
    </source>
</evidence>